<evidence type="ECO:0000313" key="7">
    <source>
        <dbReference type="EMBL" id="MDF0718064.1"/>
    </source>
</evidence>
<evidence type="ECO:0000256" key="3">
    <source>
        <dbReference type="ARBA" id="ARBA00022833"/>
    </source>
</evidence>
<evidence type="ECO:0000256" key="1">
    <source>
        <dbReference type="ARBA" id="ARBA00007957"/>
    </source>
</evidence>
<comment type="caution">
    <text evidence="7">The sequence shown here is derived from an EMBL/GenBank/DDBJ whole genome shotgun (WGS) entry which is preliminary data.</text>
</comment>
<dbReference type="PANTHER" id="PTHR33202">
    <property type="entry name" value="ZINC UPTAKE REGULATION PROTEIN"/>
    <property type="match status" value="1"/>
</dbReference>
<sequence length="157" mass="18051">MTLTEKTLLRLGIRPTVMRVKMYQYLKRRQSAVSLVEMEKTFAQKGVNKKTVHKTTFYRTINLFMEQGLVHQIDDGTYIAKYALSDRSHIDKHDKDLHMHFHCTVCGKTLCLPDRISEKSLPDDYEVSNANLVLKGVCKSCRKNNKDEEASAVDQGN</sequence>
<keyword evidence="6" id="KW-0804">Transcription</keyword>
<dbReference type="Pfam" id="PF01475">
    <property type="entry name" value="FUR"/>
    <property type="match status" value="1"/>
</dbReference>
<keyword evidence="4" id="KW-0805">Transcription regulation</keyword>
<evidence type="ECO:0000256" key="2">
    <source>
        <dbReference type="ARBA" id="ARBA00022491"/>
    </source>
</evidence>
<accession>A0ABT5Y3Z8</accession>
<organism evidence="7 8">
    <name type="scientific">Flagellimonas yonaguniensis</name>
    <dbReference type="NCBI Taxonomy" id="3031325"/>
    <lineage>
        <taxon>Bacteria</taxon>
        <taxon>Pseudomonadati</taxon>
        <taxon>Bacteroidota</taxon>
        <taxon>Flavobacteriia</taxon>
        <taxon>Flavobacteriales</taxon>
        <taxon>Flavobacteriaceae</taxon>
        <taxon>Flagellimonas</taxon>
    </lineage>
</organism>
<dbReference type="Gene3D" id="3.30.1490.190">
    <property type="match status" value="1"/>
</dbReference>
<dbReference type="Gene3D" id="1.10.10.10">
    <property type="entry name" value="Winged helix-like DNA-binding domain superfamily/Winged helix DNA-binding domain"/>
    <property type="match status" value="1"/>
</dbReference>
<dbReference type="InterPro" id="IPR036390">
    <property type="entry name" value="WH_DNA-bd_sf"/>
</dbReference>
<dbReference type="InterPro" id="IPR036388">
    <property type="entry name" value="WH-like_DNA-bd_sf"/>
</dbReference>
<keyword evidence="5" id="KW-0238">DNA-binding</keyword>
<dbReference type="SUPFAM" id="SSF46785">
    <property type="entry name" value="Winged helix' DNA-binding domain"/>
    <property type="match status" value="1"/>
</dbReference>
<proteinExistence type="inferred from homology"/>
<dbReference type="Proteomes" id="UP001221366">
    <property type="component" value="Unassembled WGS sequence"/>
</dbReference>
<reference evidence="7 8" key="1">
    <citation type="submission" date="2023-03" db="EMBL/GenBank/DDBJ databases">
        <title>Muricauda XX sp. nov. and Muricauda XXX sp. nov., two novel species isolated from Okinawa Trough.</title>
        <authorList>
            <person name="Cao W."/>
            <person name="Deng X."/>
        </authorList>
    </citation>
    <scope>NUCLEOTIDE SEQUENCE [LARGE SCALE GENOMIC DNA]</scope>
    <source>
        <strain evidence="7 8">334s03</strain>
    </source>
</reference>
<dbReference type="InterPro" id="IPR043135">
    <property type="entry name" value="Fur_C"/>
</dbReference>
<evidence type="ECO:0000256" key="6">
    <source>
        <dbReference type="ARBA" id="ARBA00023163"/>
    </source>
</evidence>
<protein>
    <submittedName>
        <fullName evidence="7">Transcriptional repressor</fullName>
    </submittedName>
</protein>
<evidence type="ECO:0000256" key="4">
    <source>
        <dbReference type="ARBA" id="ARBA00023015"/>
    </source>
</evidence>
<evidence type="ECO:0000256" key="5">
    <source>
        <dbReference type="ARBA" id="ARBA00023125"/>
    </source>
</evidence>
<keyword evidence="8" id="KW-1185">Reference proteome</keyword>
<keyword evidence="3" id="KW-0862">Zinc</keyword>
<dbReference type="PANTHER" id="PTHR33202:SF22">
    <property type="entry name" value="HYDROGEN PEROXIDE SENSITIVE REPRESSOR"/>
    <property type="match status" value="1"/>
</dbReference>
<keyword evidence="2" id="KW-0678">Repressor</keyword>
<dbReference type="InterPro" id="IPR002481">
    <property type="entry name" value="FUR"/>
</dbReference>
<evidence type="ECO:0000313" key="8">
    <source>
        <dbReference type="Proteomes" id="UP001221366"/>
    </source>
</evidence>
<dbReference type="RefSeq" id="WP_163627777.1">
    <property type="nucleotide sequence ID" value="NZ_JARFVB010000018.1"/>
</dbReference>
<name>A0ABT5Y3Z8_9FLAO</name>
<dbReference type="EMBL" id="JARFVB010000018">
    <property type="protein sequence ID" value="MDF0718064.1"/>
    <property type="molecule type" value="Genomic_DNA"/>
</dbReference>
<gene>
    <name evidence="7" type="ORF">PY092_18010</name>
</gene>
<comment type="similarity">
    <text evidence="1">Belongs to the Fur family.</text>
</comment>